<dbReference type="InterPro" id="IPR043129">
    <property type="entry name" value="ATPase_NBD"/>
</dbReference>
<name>A0AAD7VNH8_QUISA</name>
<dbReference type="Gene3D" id="3.30.420.40">
    <property type="match status" value="1"/>
</dbReference>
<dbReference type="PANTHER" id="PTHR19375">
    <property type="entry name" value="HEAT SHOCK PROTEIN 70KDA"/>
    <property type="match status" value="1"/>
</dbReference>
<comment type="subcellular location">
    <subcellularLocation>
        <location evidence="1">Endoplasmic reticulum lumen</location>
    </subcellularLocation>
</comment>
<dbReference type="AlphaFoldDB" id="A0AAD7VNH8"/>
<accession>A0AAD7VNH8</accession>
<keyword evidence="6" id="KW-1185">Reference proteome</keyword>
<comment type="similarity">
    <text evidence="2">Belongs to the heat shock protein 70 family.</text>
</comment>
<gene>
    <name evidence="5" type="ORF">O6P43_001701</name>
</gene>
<dbReference type="SUPFAM" id="SSF53067">
    <property type="entry name" value="Actin-like ATPase domain"/>
    <property type="match status" value="1"/>
</dbReference>
<dbReference type="EMBL" id="JARAOO010000001">
    <property type="protein sequence ID" value="KAJ7982596.1"/>
    <property type="molecule type" value="Genomic_DNA"/>
</dbReference>
<evidence type="ECO:0000313" key="6">
    <source>
        <dbReference type="Proteomes" id="UP001163823"/>
    </source>
</evidence>
<dbReference type="Proteomes" id="UP001163823">
    <property type="component" value="Chromosome 1"/>
</dbReference>
<dbReference type="GO" id="GO:0005788">
    <property type="term" value="C:endoplasmic reticulum lumen"/>
    <property type="evidence" value="ECO:0007669"/>
    <property type="project" value="UniProtKB-SubCell"/>
</dbReference>
<evidence type="ECO:0000256" key="1">
    <source>
        <dbReference type="ARBA" id="ARBA00004319"/>
    </source>
</evidence>
<sequence>MKHWPFKVVPGSGGKPMIMVQYKGEEKQFVAKDISSMVLTKMKEIAEAYLGQTIQNVVVTLHAYFNDSQRQATKDARAIYGLNVMKIINEPTVAAITYGLDKKASFLVAACVYHYLFLASIDHILEAKGWKLVVTLGC</sequence>
<organism evidence="5 6">
    <name type="scientific">Quillaja saponaria</name>
    <name type="common">Soap bark tree</name>
    <dbReference type="NCBI Taxonomy" id="32244"/>
    <lineage>
        <taxon>Eukaryota</taxon>
        <taxon>Viridiplantae</taxon>
        <taxon>Streptophyta</taxon>
        <taxon>Embryophyta</taxon>
        <taxon>Tracheophyta</taxon>
        <taxon>Spermatophyta</taxon>
        <taxon>Magnoliopsida</taxon>
        <taxon>eudicotyledons</taxon>
        <taxon>Gunneridae</taxon>
        <taxon>Pentapetalae</taxon>
        <taxon>rosids</taxon>
        <taxon>fabids</taxon>
        <taxon>Fabales</taxon>
        <taxon>Quillajaceae</taxon>
        <taxon>Quillaja</taxon>
    </lineage>
</organism>
<dbReference type="Pfam" id="PF00012">
    <property type="entry name" value="HSP70"/>
    <property type="match status" value="1"/>
</dbReference>
<dbReference type="FunFam" id="3.30.420.40:FF:000545">
    <property type="entry name" value="Endoplasmic reticulum chaperone BiP"/>
    <property type="match status" value="1"/>
</dbReference>
<comment type="caution">
    <text evidence="5">The sequence shown here is derived from an EMBL/GenBank/DDBJ whole genome shotgun (WGS) entry which is preliminary data.</text>
</comment>
<dbReference type="GO" id="GO:0005524">
    <property type="term" value="F:ATP binding"/>
    <property type="evidence" value="ECO:0007669"/>
    <property type="project" value="UniProtKB-KW"/>
</dbReference>
<evidence type="ECO:0000256" key="3">
    <source>
        <dbReference type="ARBA" id="ARBA00022741"/>
    </source>
</evidence>
<keyword evidence="4" id="KW-0067">ATP-binding</keyword>
<protein>
    <submittedName>
        <fullName evidence="5">Heat shock 70 kDa protein</fullName>
    </submittedName>
</protein>
<reference evidence="5 6" key="1">
    <citation type="journal article" date="2023" name="Science">
        <title>Elucidation of the pathway for biosynthesis of saponin adjuvants from the soapbark tree.</title>
        <authorList>
            <person name="Reed J."/>
            <person name="Orme A."/>
            <person name="El-Demerdash A."/>
            <person name="Owen C."/>
            <person name="Martin L.B.B."/>
            <person name="Misra R.C."/>
            <person name="Kikuchi S."/>
            <person name="Rejzek M."/>
            <person name="Martin A.C."/>
            <person name="Harkess A."/>
            <person name="Leebens-Mack J."/>
            <person name="Louveau T."/>
            <person name="Stephenson M.J."/>
            <person name="Osbourn A."/>
        </authorList>
    </citation>
    <scope>NUCLEOTIDE SEQUENCE [LARGE SCALE GENOMIC DNA]</scope>
    <source>
        <strain evidence="5">S10</strain>
    </source>
</reference>
<evidence type="ECO:0000256" key="2">
    <source>
        <dbReference type="ARBA" id="ARBA00007381"/>
    </source>
</evidence>
<keyword evidence="3" id="KW-0547">Nucleotide-binding</keyword>
<evidence type="ECO:0000313" key="5">
    <source>
        <dbReference type="EMBL" id="KAJ7982596.1"/>
    </source>
</evidence>
<dbReference type="InterPro" id="IPR013126">
    <property type="entry name" value="Hsp_70_fam"/>
</dbReference>
<proteinExistence type="inferred from homology"/>
<evidence type="ECO:0000256" key="4">
    <source>
        <dbReference type="ARBA" id="ARBA00022840"/>
    </source>
</evidence>
<dbReference type="FunFam" id="3.30.30.30:FF:000005">
    <property type="entry name" value="Heat shock protein ssb1"/>
    <property type="match status" value="1"/>
</dbReference>
<keyword evidence="5" id="KW-0346">Stress response</keyword>
<dbReference type="GO" id="GO:0140662">
    <property type="term" value="F:ATP-dependent protein folding chaperone"/>
    <property type="evidence" value="ECO:0007669"/>
    <property type="project" value="InterPro"/>
</dbReference>